<reference evidence="2" key="1">
    <citation type="submission" date="2013-05" db="EMBL/GenBank/DDBJ databases">
        <title>Draft genome sequences of six wheat associated Fusarium spp. isolates.</title>
        <authorList>
            <person name="Moolhuijzen P.M."/>
            <person name="Manners J.M."/>
            <person name="Wilcox S."/>
            <person name="Bellgard M.I."/>
            <person name="Gardiner D.M."/>
        </authorList>
    </citation>
    <scope>NUCLEOTIDE SEQUENCE</scope>
    <source>
        <strain evidence="2">CS3069</strain>
    </source>
</reference>
<dbReference type="EMBL" id="CBMI010000065">
    <property type="protein sequence ID" value="CEG04009.1"/>
    <property type="molecule type" value="Genomic_DNA"/>
</dbReference>
<protein>
    <submittedName>
        <fullName evidence="2">WGS project CBMI000000000 data, contig CS3069_c000065</fullName>
    </submittedName>
</protein>
<evidence type="ECO:0000256" key="1">
    <source>
        <dbReference type="SAM" id="MobiDB-lite"/>
    </source>
</evidence>
<organism evidence="2">
    <name type="scientific">Fusarium clavum</name>
    <dbReference type="NCBI Taxonomy" id="2594811"/>
    <lineage>
        <taxon>Eukaryota</taxon>
        <taxon>Fungi</taxon>
        <taxon>Dikarya</taxon>
        <taxon>Ascomycota</taxon>
        <taxon>Pezizomycotina</taxon>
        <taxon>Sordariomycetes</taxon>
        <taxon>Hypocreomycetidae</taxon>
        <taxon>Hypocreales</taxon>
        <taxon>Nectriaceae</taxon>
        <taxon>Fusarium</taxon>
        <taxon>Fusarium incarnatum-equiseti species complex</taxon>
    </lineage>
</organism>
<comment type="caution">
    <text evidence="2">The sequence shown here is derived from an EMBL/GenBank/DDBJ whole genome shotgun (WGS) entry which is preliminary data.</text>
</comment>
<feature type="compositionally biased region" description="Polar residues" evidence="1">
    <location>
        <begin position="80"/>
        <end position="100"/>
    </location>
</feature>
<name>A0A090MA74_9HYPO</name>
<gene>
    <name evidence="2" type="ORF">BN850_0003080</name>
</gene>
<feature type="region of interest" description="Disordered" evidence="1">
    <location>
        <begin position="73"/>
        <end position="111"/>
    </location>
</feature>
<dbReference type="AlphaFoldDB" id="A0A090MA74"/>
<accession>A0A090MA74</accession>
<proteinExistence type="predicted"/>
<evidence type="ECO:0000313" key="2">
    <source>
        <dbReference type="EMBL" id="CEG04009.1"/>
    </source>
</evidence>
<sequence length="111" mass="12375">MATNKSKEKAQPMDKEQDILNRIIALKADVQAMYALVEQVDKSIQESGVKLAEMLQERHKVLRAELSNMINQGDVEPLSINHNASDQDPNQDQASPSQLPSWGASDPFPDF</sequence>